<keyword evidence="2" id="KW-1185">Reference proteome</keyword>
<organism evidence="1 2">
    <name type="scientific">Heyndrickxia coagulans</name>
    <name type="common">Weizmannia coagulans</name>
    <dbReference type="NCBI Taxonomy" id="1398"/>
    <lineage>
        <taxon>Bacteria</taxon>
        <taxon>Bacillati</taxon>
        <taxon>Bacillota</taxon>
        <taxon>Bacilli</taxon>
        <taxon>Bacillales</taxon>
        <taxon>Bacillaceae</taxon>
        <taxon>Heyndrickxia</taxon>
    </lineage>
</organism>
<dbReference type="AlphaFoldDB" id="A0AAN0T473"/>
<reference evidence="2" key="1">
    <citation type="submission" date="2015-01" db="EMBL/GenBank/DDBJ databases">
        <title>Comparative genome analysis of Bacillus coagulans HM-08, Clostridium butyricum HM-68, Bacillus subtilis HM-66 and Bacillus paralicheniformis BL-09.</title>
        <authorList>
            <person name="Zhang H."/>
        </authorList>
    </citation>
    <scope>NUCLEOTIDE SEQUENCE [LARGE SCALE GENOMIC DNA]</scope>
    <source>
        <strain evidence="2">HM-08</strain>
    </source>
</reference>
<proteinExistence type="predicted"/>
<accession>A0AAN0T473</accession>
<gene>
    <name evidence="1" type="ORF">SB48_HM08orf01452</name>
</gene>
<sequence length="42" mass="5246">MLLYFYRVFYADVRGPFKKPLSSSLRLPPQNYFLRKRFFLNR</sequence>
<evidence type="ECO:0000313" key="1">
    <source>
        <dbReference type="EMBL" id="AJO21743.1"/>
    </source>
</evidence>
<evidence type="ECO:0000313" key="2">
    <source>
        <dbReference type="Proteomes" id="UP000032024"/>
    </source>
</evidence>
<name>A0AAN0T473_HEYCO</name>
<dbReference type="Proteomes" id="UP000032024">
    <property type="component" value="Chromosome"/>
</dbReference>
<dbReference type="EMBL" id="CP010525">
    <property type="protein sequence ID" value="AJO21743.1"/>
    <property type="molecule type" value="Genomic_DNA"/>
</dbReference>
<protein>
    <submittedName>
        <fullName evidence="1">Uncharacterized protein</fullName>
    </submittedName>
</protein>